<evidence type="ECO:0000313" key="2">
    <source>
        <dbReference type="Proteomes" id="UP000039865"/>
    </source>
</evidence>
<keyword evidence="2" id="KW-1185">Reference proteome</keyword>
<evidence type="ECO:0000313" key="1">
    <source>
        <dbReference type="EMBL" id="CDW77924.1"/>
    </source>
</evidence>
<dbReference type="InParanoid" id="A0A078A6T3"/>
<dbReference type="Proteomes" id="UP000039865">
    <property type="component" value="Unassembled WGS sequence"/>
</dbReference>
<organism evidence="1 2">
    <name type="scientific">Stylonychia lemnae</name>
    <name type="common">Ciliate</name>
    <dbReference type="NCBI Taxonomy" id="5949"/>
    <lineage>
        <taxon>Eukaryota</taxon>
        <taxon>Sar</taxon>
        <taxon>Alveolata</taxon>
        <taxon>Ciliophora</taxon>
        <taxon>Intramacronucleata</taxon>
        <taxon>Spirotrichea</taxon>
        <taxon>Stichotrichia</taxon>
        <taxon>Sporadotrichida</taxon>
        <taxon>Oxytrichidae</taxon>
        <taxon>Stylonychinae</taxon>
        <taxon>Stylonychia</taxon>
    </lineage>
</organism>
<name>A0A078A6T3_STYLE</name>
<dbReference type="AlphaFoldDB" id="A0A078A6T3"/>
<sequence>MQVSYKACEVVLHSGSLGPEAVGHTLHFSFDGYVIVSDQLLVEYLQVTVLGFIELVLAQCFEIIVGDFQTFGTVHFRFPAQDGFGFADVRAAP</sequence>
<proteinExistence type="predicted"/>
<accession>A0A078A6T3</accession>
<reference evidence="1 2" key="1">
    <citation type="submission" date="2014-06" db="EMBL/GenBank/DDBJ databases">
        <authorList>
            <person name="Swart Estienne"/>
        </authorList>
    </citation>
    <scope>NUCLEOTIDE SEQUENCE [LARGE SCALE GENOMIC DNA]</scope>
    <source>
        <strain evidence="1 2">130c</strain>
    </source>
</reference>
<protein>
    <submittedName>
        <fullName evidence="1">Uncharacterized protein</fullName>
    </submittedName>
</protein>
<gene>
    <name evidence="1" type="primary">Contig4512.g4821</name>
    <name evidence="1" type="ORF">STYLEM_6893</name>
</gene>
<dbReference type="EMBL" id="CCKQ01006607">
    <property type="protein sequence ID" value="CDW77924.1"/>
    <property type="molecule type" value="Genomic_DNA"/>
</dbReference>